<keyword evidence="3" id="KW-1185">Reference proteome</keyword>
<proteinExistence type="predicted"/>
<accession>A0A4Q9PTI3</accession>
<dbReference type="EMBL" id="ML145133">
    <property type="protein sequence ID" value="TBU57771.1"/>
    <property type="molecule type" value="Genomic_DNA"/>
</dbReference>
<sequence>MCPRTRCACTCGPQEGTRFPPSWRRRHNPPRHSNASAMQRRGHRSHRRAMAEGESRRPEGGGATHAARRAPSRVIYLSAPTSEAINIAQSQ</sequence>
<evidence type="ECO:0000256" key="1">
    <source>
        <dbReference type="SAM" id="MobiDB-lite"/>
    </source>
</evidence>
<dbReference type="AlphaFoldDB" id="A0A4Q9PTI3"/>
<organism evidence="2 3">
    <name type="scientific">Dichomitus squalens</name>
    <dbReference type="NCBI Taxonomy" id="114155"/>
    <lineage>
        <taxon>Eukaryota</taxon>
        <taxon>Fungi</taxon>
        <taxon>Dikarya</taxon>
        <taxon>Basidiomycota</taxon>
        <taxon>Agaricomycotina</taxon>
        <taxon>Agaricomycetes</taxon>
        <taxon>Polyporales</taxon>
        <taxon>Polyporaceae</taxon>
        <taxon>Dichomitus</taxon>
    </lineage>
</organism>
<evidence type="ECO:0000313" key="3">
    <source>
        <dbReference type="Proteomes" id="UP000292082"/>
    </source>
</evidence>
<gene>
    <name evidence="2" type="ORF">BD310DRAFT_534204</name>
</gene>
<reference evidence="2 3" key="1">
    <citation type="submission" date="2019-01" db="EMBL/GenBank/DDBJ databases">
        <title>Draft genome sequences of three monokaryotic isolates of the white-rot basidiomycete fungus Dichomitus squalens.</title>
        <authorList>
            <consortium name="DOE Joint Genome Institute"/>
            <person name="Lopez S.C."/>
            <person name="Andreopoulos B."/>
            <person name="Pangilinan J."/>
            <person name="Lipzen A."/>
            <person name="Riley R."/>
            <person name="Ahrendt S."/>
            <person name="Ng V."/>
            <person name="Barry K."/>
            <person name="Daum C."/>
            <person name="Grigoriev I.V."/>
            <person name="Hilden K.S."/>
            <person name="Makela M.R."/>
            <person name="de Vries R.P."/>
        </authorList>
    </citation>
    <scope>NUCLEOTIDE SEQUENCE [LARGE SCALE GENOMIC DNA]</scope>
    <source>
        <strain evidence="2 3">CBS 464.89</strain>
    </source>
</reference>
<name>A0A4Q9PTI3_9APHY</name>
<evidence type="ECO:0000313" key="2">
    <source>
        <dbReference type="EMBL" id="TBU57771.1"/>
    </source>
</evidence>
<feature type="compositionally biased region" description="Basic and acidic residues" evidence="1">
    <location>
        <begin position="49"/>
        <end position="59"/>
    </location>
</feature>
<feature type="region of interest" description="Disordered" evidence="1">
    <location>
        <begin position="13"/>
        <end position="75"/>
    </location>
</feature>
<dbReference type="Proteomes" id="UP000292082">
    <property type="component" value="Unassembled WGS sequence"/>
</dbReference>
<protein>
    <submittedName>
        <fullName evidence="2">Uncharacterized protein</fullName>
    </submittedName>
</protein>